<sequence>MADGYSEWVVDRQLVPGMFQAFVDQLEPELRGRADAQILDVASASGEPAASLAAALPLATVHATDLTPRFVQLGAARAQRLGLRNMRCQVADAERLEPFADASCDAVCCCMGLMFIPNVAAALAAFDRVLKPGGALVITVAQPPEVQPFWTFLSELSEEMCPAAGAAPAEAPYPAEFGPCRFGDPQPLLDAAAAAGLSSIACRPMLLDYQMAAGEWWTSLTQMPDAPVAAALQRLQASGSGANAAEQARQLAERRLRERGWLQPDGSVCCPGNGAWLITARKGSQ</sequence>
<dbReference type="SUPFAM" id="SSF53335">
    <property type="entry name" value="S-adenosyl-L-methionine-dependent methyltransferases"/>
    <property type="match status" value="1"/>
</dbReference>
<dbReference type="AlphaFoldDB" id="A0A2P6TIN7"/>
<keyword evidence="3" id="KW-1185">Reference proteome</keyword>
<organism evidence="2 3">
    <name type="scientific">Chlorella sorokiniana</name>
    <name type="common">Freshwater green alga</name>
    <dbReference type="NCBI Taxonomy" id="3076"/>
    <lineage>
        <taxon>Eukaryota</taxon>
        <taxon>Viridiplantae</taxon>
        <taxon>Chlorophyta</taxon>
        <taxon>core chlorophytes</taxon>
        <taxon>Trebouxiophyceae</taxon>
        <taxon>Chlorellales</taxon>
        <taxon>Chlorellaceae</taxon>
        <taxon>Chlorella clade</taxon>
        <taxon>Chlorella</taxon>
    </lineage>
</organism>
<keyword evidence="2" id="KW-0489">Methyltransferase</keyword>
<dbReference type="GO" id="GO:0008757">
    <property type="term" value="F:S-adenosylmethionine-dependent methyltransferase activity"/>
    <property type="evidence" value="ECO:0007669"/>
    <property type="project" value="InterPro"/>
</dbReference>
<dbReference type="CDD" id="cd02440">
    <property type="entry name" value="AdoMet_MTases"/>
    <property type="match status" value="1"/>
</dbReference>
<dbReference type="GO" id="GO:0032259">
    <property type="term" value="P:methylation"/>
    <property type="evidence" value="ECO:0007669"/>
    <property type="project" value="UniProtKB-KW"/>
</dbReference>
<name>A0A2P6TIN7_CHLSO</name>
<reference evidence="2 3" key="1">
    <citation type="journal article" date="2018" name="Plant J.">
        <title>Genome sequences of Chlorella sorokiniana UTEX 1602 and Micractinium conductrix SAG 241.80: implications to maltose excretion by a green alga.</title>
        <authorList>
            <person name="Arriola M.B."/>
            <person name="Velmurugan N."/>
            <person name="Zhang Y."/>
            <person name="Plunkett M.H."/>
            <person name="Hondzo H."/>
            <person name="Barney B.M."/>
        </authorList>
    </citation>
    <scope>NUCLEOTIDE SEQUENCE [LARGE SCALE GENOMIC DNA]</scope>
    <source>
        <strain evidence="3">UTEX 1602</strain>
    </source>
</reference>
<dbReference type="PANTHER" id="PTHR43591:SF24">
    <property type="entry name" value="2-METHOXY-6-POLYPRENYL-1,4-BENZOQUINOL METHYLASE, MITOCHONDRIAL"/>
    <property type="match status" value="1"/>
</dbReference>
<accession>A0A2P6TIN7</accession>
<keyword evidence="2" id="KW-0808">Transferase</keyword>
<dbReference type="Pfam" id="PF08241">
    <property type="entry name" value="Methyltransf_11"/>
    <property type="match status" value="1"/>
</dbReference>
<dbReference type="STRING" id="3076.A0A2P6TIN7"/>
<dbReference type="InterPro" id="IPR013216">
    <property type="entry name" value="Methyltransf_11"/>
</dbReference>
<proteinExistence type="predicted"/>
<dbReference type="PANTHER" id="PTHR43591">
    <property type="entry name" value="METHYLTRANSFERASE"/>
    <property type="match status" value="1"/>
</dbReference>
<evidence type="ECO:0000313" key="3">
    <source>
        <dbReference type="Proteomes" id="UP000239899"/>
    </source>
</evidence>
<gene>
    <name evidence="2" type="ORF">C2E21_6924</name>
</gene>
<dbReference type="OrthoDB" id="2013972at2759"/>
<dbReference type="Proteomes" id="UP000239899">
    <property type="component" value="Unassembled WGS sequence"/>
</dbReference>
<dbReference type="Gene3D" id="3.40.50.150">
    <property type="entry name" value="Vaccinia Virus protein VP39"/>
    <property type="match status" value="1"/>
</dbReference>
<evidence type="ECO:0000259" key="1">
    <source>
        <dbReference type="Pfam" id="PF08241"/>
    </source>
</evidence>
<protein>
    <submittedName>
        <fullName evidence="2">Methyltransferase type 11</fullName>
    </submittedName>
</protein>
<evidence type="ECO:0000313" key="2">
    <source>
        <dbReference type="EMBL" id="PRW39090.1"/>
    </source>
</evidence>
<dbReference type="InterPro" id="IPR029063">
    <property type="entry name" value="SAM-dependent_MTases_sf"/>
</dbReference>
<comment type="caution">
    <text evidence="2">The sequence shown here is derived from an EMBL/GenBank/DDBJ whole genome shotgun (WGS) entry which is preliminary data.</text>
</comment>
<dbReference type="EMBL" id="LHPG02000014">
    <property type="protein sequence ID" value="PRW39090.1"/>
    <property type="molecule type" value="Genomic_DNA"/>
</dbReference>
<feature type="domain" description="Methyltransferase type 11" evidence="1">
    <location>
        <begin position="39"/>
        <end position="138"/>
    </location>
</feature>